<organism evidence="3 4">
    <name type="scientific">Streptomyces coryli</name>
    <dbReference type="NCBI Taxonomy" id="1128680"/>
    <lineage>
        <taxon>Bacteria</taxon>
        <taxon>Bacillati</taxon>
        <taxon>Actinomycetota</taxon>
        <taxon>Actinomycetes</taxon>
        <taxon>Kitasatosporales</taxon>
        <taxon>Streptomycetaceae</taxon>
        <taxon>Streptomyces</taxon>
    </lineage>
</organism>
<dbReference type="EMBL" id="JAAKZV010000158">
    <property type="protein sequence ID" value="NGN67712.1"/>
    <property type="molecule type" value="Genomic_DNA"/>
</dbReference>
<keyword evidence="2" id="KW-1133">Transmembrane helix</keyword>
<accession>A0A6G4U6U2</accession>
<protein>
    <submittedName>
        <fullName evidence="3">Uncharacterized protein</fullName>
    </submittedName>
</protein>
<gene>
    <name evidence="3" type="ORF">G5C51_27910</name>
</gene>
<sequence length="187" mass="20639">MNLADGFWDGSGSALLGSMLSGTLAVGTFYGTRWHERKSAREQLAFGAAEDLAAGLLELHAAFNPQPWRQPRGDWRTLWQAADTFGDMCIVRFSALSEPKLRMTVADTYNLVFEALGVMRKQDSSDPGDTAGVDTDAMVREMLDYIETVVGTLINWRSGSVATRPDVPNASWRGLTDEPLPRFRHEG</sequence>
<dbReference type="AlphaFoldDB" id="A0A6G4U6U2"/>
<comment type="caution">
    <text evidence="3">The sequence shown here is derived from an EMBL/GenBank/DDBJ whole genome shotgun (WGS) entry which is preliminary data.</text>
</comment>
<name>A0A6G4U6U2_9ACTN</name>
<feature type="transmembrane region" description="Helical" evidence="2">
    <location>
        <begin position="12"/>
        <end position="31"/>
    </location>
</feature>
<keyword evidence="2" id="KW-0812">Transmembrane</keyword>
<proteinExistence type="predicted"/>
<evidence type="ECO:0000313" key="4">
    <source>
        <dbReference type="Proteomes" id="UP000481583"/>
    </source>
</evidence>
<evidence type="ECO:0000256" key="1">
    <source>
        <dbReference type="SAM" id="MobiDB-lite"/>
    </source>
</evidence>
<evidence type="ECO:0000256" key="2">
    <source>
        <dbReference type="SAM" id="Phobius"/>
    </source>
</evidence>
<keyword evidence="4" id="KW-1185">Reference proteome</keyword>
<evidence type="ECO:0000313" key="3">
    <source>
        <dbReference type="EMBL" id="NGN67712.1"/>
    </source>
</evidence>
<reference evidence="3 4" key="1">
    <citation type="submission" date="2020-02" db="EMBL/GenBank/DDBJ databases">
        <title>Whole-genome analyses of novel actinobacteria.</title>
        <authorList>
            <person name="Sahin N."/>
        </authorList>
    </citation>
    <scope>NUCLEOTIDE SEQUENCE [LARGE SCALE GENOMIC DNA]</scope>
    <source>
        <strain evidence="3 4">A7024</strain>
    </source>
</reference>
<feature type="region of interest" description="Disordered" evidence="1">
    <location>
        <begin position="167"/>
        <end position="187"/>
    </location>
</feature>
<feature type="compositionally biased region" description="Basic and acidic residues" evidence="1">
    <location>
        <begin position="175"/>
        <end position="187"/>
    </location>
</feature>
<keyword evidence="2" id="KW-0472">Membrane</keyword>
<dbReference type="Proteomes" id="UP000481583">
    <property type="component" value="Unassembled WGS sequence"/>
</dbReference>
<dbReference type="RefSeq" id="WP_165241001.1">
    <property type="nucleotide sequence ID" value="NZ_JAAKZV010000158.1"/>
</dbReference>